<dbReference type="PROSITE" id="PS50088">
    <property type="entry name" value="ANK_REPEAT"/>
    <property type="match status" value="10"/>
</dbReference>
<dbReference type="EMBL" id="JAFFGZ010000007">
    <property type="protein sequence ID" value="KAK4642404.1"/>
    <property type="molecule type" value="Genomic_DNA"/>
</dbReference>
<dbReference type="PANTHER" id="PTHR24123:SF33">
    <property type="entry name" value="PROTEIN HOS4"/>
    <property type="match status" value="1"/>
</dbReference>
<feature type="repeat" description="ANK" evidence="3">
    <location>
        <begin position="844"/>
        <end position="876"/>
    </location>
</feature>
<dbReference type="InterPro" id="IPR031348">
    <property type="entry name" value="PigL_N"/>
</dbReference>
<dbReference type="PROSITE" id="PS50297">
    <property type="entry name" value="ANK_REP_REGION"/>
    <property type="match status" value="9"/>
</dbReference>
<feature type="repeat" description="ANK" evidence="3">
    <location>
        <begin position="911"/>
        <end position="943"/>
    </location>
</feature>
<feature type="repeat" description="ANK" evidence="3">
    <location>
        <begin position="1139"/>
        <end position="1172"/>
    </location>
</feature>
<name>A0ABR0FH15_9PEZI</name>
<keyword evidence="2 3" id="KW-0040">ANK repeat</keyword>
<dbReference type="Proteomes" id="UP001322138">
    <property type="component" value="Unassembled WGS sequence"/>
</dbReference>
<dbReference type="SUPFAM" id="SSF52540">
    <property type="entry name" value="P-loop containing nucleoside triphosphate hydrolases"/>
    <property type="match status" value="1"/>
</dbReference>
<dbReference type="SMART" id="SM00248">
    <property type="entry name" value="ANK"/>
    <property type="match status" value="14"/>
</dbReference>
<dbReference type="Pfam" id="PF24883">
    <property type="entry name" value="NPHP3_N"/>
    <property type="match status" value="1"/>
</dbReference>
<feature type="repeat" description="ANK" evidence="3">
    <location>
        <begin position="1105"/>
        <end position="1137"/>
    </location>
</feature>
<evidence type="ECO:0000256" key="1">
    <source>
        <dbReference type="ARBA" id="ARBA00022737"/>
    </source>
</evidence>
<dbReference type="PANTHER" id="PTHR24123">
    <property type="entry name" value="ANKYRIN REPEAT-CONTAINING"/>
    <property type="match status" value="1"/>
</dbReference>
<accession>A0ABR0FH15</accession>
<feature type="repeat" description="ANK" evidence="3">
    <location>
        <begin position="944"/>
        <end position="976"/>
    </location>
</feature>
<dbReference type="Gene3D" id="3.40.50.300">
    <property type="entry name" value="P-loop containing nucleotide triphosphate hydrolases"/>
    <property type="match status" value="1"/>
</dbReference>
<dbReference type="InterPro" id="IPR056884">
    <property type="entry name" value="NPHP3-like_N"/>
</dbReference>
<evidence type="ECO:0000313" key="6">
    <source>
        <dbReference type="Proteomes" id="UP001322138"/>
    </source>
</evidence>
<comment type="caution">
    <text evidence="5">The sequence shown here is derived from an EMBL/GenBank/DDBJ whole genome shotgun (WGS) entry which is preliminary data.</text>
</comment>
<feature type="repeat" description="ANK" evidence="3">
    <location>
        <begin position="977"/>
        <end position="1009"/>
    </location>
</feature>
<dbReference type="Pfam" id="PF17111">
    <property type="entry name" value="PigL_N"/>
    <property type="match status" value="1"/>
</dbReference>
<keyword evidence="1" id="KW-0677">Repeat</keyword>
<reference evidence="5 6" key="1">
    <citation type="journal article" date="2023" name="bioRxiv">
        <title>High-quality genome assemblies of four members of thePodospora anserinaspecies complex.</title>
        <authorList>
            <person name="Ament-Velasquez S.L."/>
            <person name="Vogan A.A."/>
            <person name="Wallerman O."/>
            <person name="Hartmann F."/>
            <person name="Gautier V."/>
            <person name="Silar P."/>
            <person name="Giraud T."/>
            <person name="Johannesson H."/>
        </authorList>
    </citation>
    <scope>NUCLEOTIDE SEQUENCE [LARGE SCALE GENOMIC DNA]</scope>
    <source>
        <strain evidence="5 6">CBS 112042</strain>
    </source>
</reference>
<dbReference type="InterPro" id="IPR002110">
    <property type="entry name" value="Ankyrin_rpt"/>
</dbReference>
<evidence type="ECO:0000256" key="2">
    <source>
        <dbReference type="ARBA" id="ARBA00023043"/>
    </source>
</evidence>
<dbReference type="Pfam" id="PF13637">
    <property type="entry name" value="Ank_4"/>
    <property type="match status" value="1"/>
</dbReference>
<dbReference type="Pfam" id="PF00023">
    <property type="entry name" value="Ank"/>
    <property type="match status" value="1"/>
</dbReference>
<dbReference type="GeneID" id="87899542"/>
<feature type="repeat" description="ANK" evidence="3">
    <location>
        <begin position="810"/>
        <end position="842"/>
    </location>
</feature>
<keyword evidence="6" id="KW-1185">Reference proteome</keyword>
<protein>
    <recommendedName>
        <fullName evidence="4">NACHT domain-containing protein</fullName>
    </recommendedName>
</protein>
<proteinExistence type="predicted"/>
<dbReference type="InterPro" id="IPR051165">
    <property type="entry name" value="Multifunctional_ANK_Repeat"/>
</dbReference>
<evidence type="ECO:0000259" key="4">
    <source>
        <dbReference type="PROSITE" id="PS50837"/>
    </source>
</evidence>
<feature type="domain" description="NACHT" evidence="4">
    <location>
        <begin position="216"/>
        <end position="364"/>
    </location>
</feature>
<dbReference type="Pfam" id="PF12796">
    <property type="entry name" value="Ank_2"/>
    <property type="match status" value="5"/>
</dbReference>
<evidence type="ECO:0000256" key="3">
    <source>
        <dbReference type="PROSITE-ProRule" id="PRU00023"/>
    </source>
</evidence>
<dbReference type="PRINTS" id="PR01415">
    <property type="entry name" value="ANKYRIN"/>
</dbReference>
<feature type="repeat" description="ANK" evidence="3">
    <location>
        <begin position="1009"/>
        <end position="1041"/>
    </location>
</feature>
<feature type="repeat" description="ANK" evidence="3">
    <location>
        <begin position="744"/>
        <end position="776"/>
    </location>
</feature>
<dbReference type="InterPro" id="IPR027417">
    <property type="entry name" value="P-loop_NTPase"/>
</dbReference>
<gene>
    <name evidence="5" type="ORF">QC761_508530</name>
</gene>
<dbReference type="InterPro" id="IPR007111">
    <property type="entry name" value="NACHT_NTPase"/>
</dbReference>
<evidence type="ECO:0000313" key="5">
    <source>
        <dbReference type="EMBL" id="KAK4642404.1"/>
    </source>
</evidence>
<organism evidence="5 6">
    <name type="scientific">Podospora bellae-mahoneyi</name>
    <dbReference type="NCBI Taxonomy" id="2093777"/>
    <lineage>
        <taxon>Eukaryota</taxon>
        <taxon>Fungi</taxon>
        <taxon>Dikarya</taxon>
        <taxon>Ascomycota</taxon>
        <taxon>Pezizomycotina</taxon>
        <taxon>Sordariomycetes</taxon>
        <taxon>Sordariomycetidae</taxon>
        <taxon>Sordariales</taxon>
        <taxon>Podosporaceae</taxon>
        <taxon>Podospora</taxon>
    </lineage>
</organism>
<dbReference type="InterPro" id="IPR036770">
    <property type="entry name" value="Ankyrin_rpt-contain_sf"/>
</dbReference>
<dbReference type="RefSeq" id="XP_062731380.1">
    <property type="nucleotide sequence ID" value="XM_062880060.1"/>
</dbReference>
<dbReference type="Gene3D" id="1.25.40.20">
    <property type="entry name" value="Ankyrin repeat-containing domain"/>
    <property type="match status" value="4"/>
</dbReference>
<sequence length="1232" mass="136892">MAETIGLAASLAGLVTAGLAVCKGLTEYYKTYKSAEKDIQFLCEEVDNLTGILQNLDAAIKDGGSRLEVEAPAEGPVKACRDRITALEEELKQVTGSENGRNPPVDNVKLLTRFKRTLYPFKEKTLKDLRDNVSKANEILHQAATSILIRQNNRILDTMDQFYEKEDSKEILRWLDPPNPSQRQFIASSKRKDDTGAWFVDNNENEFWTWKESLRSVLWIQGRAGCGKTVLCSTIINHLIDYCQHQATSGIAYFYFDFTDASTSQDHHTLIRSLIVQLSAQMQNRSVTQPLKTLYKRHRNGTTQPTVEELCQTLRNIIELFSPCYLVIDAVDESKEKVEFLKLLNIMVGQWKLPQLRVLLTSRTELGVEIPKRDWDSRTISIESGVGEDVKHHVLATLSDENGMFSDWNPPERDKIAESLIKASHGNFRWVACQLQVLWGCHTIQELDEALKSLPATLEEIYERELLTVEETRSQGFRHILQWLCYSKRPLKLDEIAEVFAIDQGTNSRPHYDPRRRLVNATRFIHKHSNLVSVVLVKSKGEPHKELRLAHLSVRDYLTGSKIVGSPAKIFHITELSAHQSIAEACIVYLQQIDTPEDSPKTYPLARYAAQFWSYHVHVTTTAATTAAATDQSSGTLIIMSLLIIELITQVLRVFGLSPTISQQLLGENDVHINLNCLCVELLTTPQKYIRYFDPDTPWIHNPDISRSVESLPSALYYAAHAGLADSVRQLLAQGLDVNAVGGRYGTALQAAACKGHRDVIKMLLAKGAQVNQYAGDYGYALQGACCYGHEECATLLIDHGADVDARGGEHHTALHAAAFNGYEKVVKLLAERGATIDVTDSPNGRTALIDAAREGQTTVVERLLQLGANSLIRDMGGWTALDEAAPAGFDAVVRILIEHNPSILTSRDPSDYSALDHTAGQHHVSTVRLLLEMGIDVNSKTNEGRTALFKAVKSGNRAVVDLLIQHGAVVSLTDRGGWSALHIAAHHGQVEAGEALLQAGAPIHGGPDGWTPLHISILRKRTCFVKMLLESGADAQAKTVNGVSVMDCVDLHHKYLAEPEKGRLKIDNMWLTRTGLRSAASYGKDARIRELLDRGADIDARDEGGFTALMWAIDGGHLSTVRLLVENGADVDARSDQEGNTALMLAAMQVRPSSVMHLLVEHGADVNVRNNDGESAMSYLDKHKHADCVKLLYEYGYREEETPREMPVLDPSQEVLQNIRKLLEESIKHVR</sequence>
<dbReference type="SUPFAM" id="SSF48403">
    <property type="entry name" value="Ankyrin repeat"/>
    <property type="match status" value="2"/>
</dbReference>
<dbReference type="PROSITE" id="PS50837">
    <property type="entry name" value="NACHT"/>
    <property type="match status" value="1"/>
</dbReference>
<feature type="repeat" description="ANK" evidence="3">
    <location>
        <begin position="1072"/>
        <end position="1104"/>
    </location>
</feature>